<gene>
    <name evidence="3" type="ORF">F0L46_09850</name>
</gene>
<keyword evidence="1" id="KW-1133">Transmembrane helix</keyword>
<feature type="transmembrane region" description="Helical" evidence="1">
    <location>
        <begin position="62"/>
        <end position="80"/>
    </location>
</feature>
<keyword evidence="4" id="KW-1185">Reference proteome</keyword>
<evidence type="ECO:0000256" key="1">
    <source>
        <dbReference type="SAM" id="Phobius"/>
    </source>
</evidence>
<dbReference type="RefSeq" id="WP_149816978.1">
    <property type="nucleotide sequence ID" value="NZ_VUOA01000019.1"/>
</dbReference>
<feature type="transmembrane region" description="Helical" evidence="1">
    <location>
        <begin position="20"/>
        <end position="42"/>
    </location>
</feature>
<name>A0A5B2VEP1_9HYPH</name>
<keyword evidence="1" id="KW-0472">Membrane</keyword>
<reference evidence="3 4" key="2">
    <citation type="submission" date="2019-09" db="EMBL/GenBank/DDBJ databases">
        <authorList>
            <person name="Jin C."/>
        </authorList>
    </citation>
    <scope>NUCLEOTIDE SEQUENCE [LARGE SCALE GENOMIC DNA]</scope>
    <source>
        <strain evidence="3 4">BN140002</strain>
    </source>
</reference>
<protein>
    <submittedName>
        <fullName evidence="3">Integrase</fullName>
    </submittedName>
</protein>
<accession>A0A5B2VEP1</accession>
<dbReference type="InterPro" id="IPR045594">
    <property type="entry name" value="DUF6460"/>
</dbReference>
<dbReference type="OrthoDB" id="8480887at2"/>
<comment type="caution">
    <text evidence="3">The sequence shown here is derived from an EMBL/GenBank/DDBJ whole genome shotgun (WGS) entry which is preliminary data.</text>
</comment>
<proteinExistence type="predicted"/>
<organism evidence="3 4">
    <name type="scientific">Salinarimonas soli</name>
    <dbReference type="NCBI Taxonomy" id="1638099"/>
    <lineage>
        <taxon>Bacteria</taxon>
        <taxon>Pseudomonadati</taxon>
        <taxon>Pseudomonadota</taxon>
        <taxon>Alphaproteobacteria</taxon>
        <taxon>Hyphomicrobiales</taxon>
        <taxon>Salinarimonadaceae</taxon>
        <taxon>Salinarimonas</taxon>
    </lineage>
</organism>
<reference evidence="3 4" key="1">
    <citation type="submission" date="2019-09" db="EMBL/GenBank/DDBJ databases">
        <title>Salinarimonas rosea gen. nov., sp. nov., a new member of the a-2 subgroup of the Proteobacteria.</title>
        <authorList>
            <person name="Liu J."/>
        </authorList>
    </citation>
    <scope>NUCLEOTIDE SEQUENCE [LARGE SCALE GENOMIC DNA]</scope>
    <source>
        <strain evidence="3 4">BN140002</strain>
    </source>
</reference>
<dbReference type="Pfam" id="PF20061">
    <property type="entry name" value="DUF6460"/>
    <property type="match status" value="1"/>
</dbReference>
<evidence type="ECO:0000313" key="3">
    <source>
        <dbReference type="EMBL" id="KAA2237295.1"/>
    </source>
</evidence>
<dbReference type="Proteomes" id="UP000323142">
    <property type="component" value="Unassembled WGS sequence"/>
</dbReference>
<feature type="domain" description="DUF6460" evidence="2">
    <location>
        <begin position="52"/>
        <end position="87"/>
    </location>
</feature>
<evidence type="ECO:0000313" key="4">
    <source>
        <dbReference type="Proteomes" id="UP000323142"/>
    </source>
</evidence>
<dbReference type="EMBL" id="VUOA01000019">
    <property type="protein sequence ID" value="KAA2237295.1"/>
    <property type="molecule type" value="Genomic_DNA"/>
</dbReference>
<sequence length="89" mass="9673">MASNLQRFLGGSPGAVLVKLVFLSLLVGAFMSFLGLTPVGLVDGVVRLARSVLDLGFDTFAQIWRWLAYGAVVVVPLWLLSRLLSSRRP</sequence>
<dbReference type="AlphaFoldDB" id="A0A5B2VEP1"/>
<evidence type="ECO:0000259" key="2">
    <source>
        <dbReference type="Pfam" id="PF20061"/>
    </source>
</evidence>
<keyword evidence="1" id="KW-0812">Transmembrane</keyword>